<keyword evidence="2" id="KW-1015">Disulfide bond</keyword>
<evidence type="ECO:0000313" key="4">
    <source>
        <dbReference type="EMBL" id="MBK1877419.1"/>
    </source>
</evidence>
<dbReference type="PANTHER" id="PTHR44170:SF6">
    <property type="entry name" value="CONTACTIN"/>
    <property type="match status" value="1"/>
</dbReference>
<feature type="domain" description="Ig-like" evidence="3">
    <location>
        <begin position="1020"/>
        <end position="1100"/>
    </location>
</feature>
<proteinExistence type="predicted"/>
<evidence type="ECO:0000256" key="1">
    <source>
        <dbReference type="ARBA" id="ARBA00022737"/>
    </source>
</evidence>
<evidence type="ECO:0000259" key="3">
    <source>
        <dbReference type="PROSITE" id="PS50835"/>
    </source>
</evidence>
<dbReference type="GO" id="GO:0098609">
    <property type="term" value="P:cell-cell adhesion"/>
    <property type="evidence" value="ECO:0007669"/>
    <property type="project" value="TreeGrafter"/>
</dbReference>
<feature type="domain" description="Ig-like" evidence="3">
    <location>
        <begin position="224"/>
        <end position="307"/>
    </location>
</feature>
<dbReference type="InterPro" id="IPR003598">
    <property type="entry name" value="Ig_sub2"/>
</dbReference>
<dbReference type="Gene3D" id="2.60.40.10">
    <property type="entry name" value="Immunoglobulins"/>
    <property type="match status" value="7"/>
</dbReference>
<dbReference type="Pfam" id="PF13927">
    <property type="entry name" value="Ig_3"/>
    <property type="match status" value="6"/>
</dbReference>
<organism evidence="4 5">
    <name type="scientific">Pelagicoccus mobilis</name>
    <dbReference type="NCBI Taxonomy" id="415221"/>
    <lineage>
        <taxon>Bacteria</taxon>
        <taxon>Pseudomonadati</taxon>
        <taxon>Verrucomicrobiota</taxon>
        <taxon>Opitutia</taxon>
        <taxon>Puniceicoccales</taxon>
        <taxon>Pelagicoccaceae</taxon>
        <taxon>Pelagicoccus</taxon>
    </lineage>
</organism>
<dbReference type="Gene3D" id="2.60.120.260">
    <property type="entry name" value="Galactose-binding domain-like"/>
    <property type="match status" value="1"/>
</dbReference>
<dbReference type="Proteomes" id="UP000617628">
    <property type="component" value="Unassembled WGS sequence"/>
</dbReference>
<dbReference type="InterPro" id="IPR036179">
    <property type="entry name" value="Ig-like_dom_sf"/>
</dbReference>
<dbReference type="GO" id="GO:0016020">
    <property type="term" value="C:membrane"/>
    <property type="evidence" value="ECO:0007669"/>
    <property type="project" value="UniProtKB-SubCell"/>
</dbReference>
<dbReference type="SUPFAM" id="SSF48726">
    <property type="entry name" value="Immunoglobulin"/>
    <property type="match status" value="7"/>
</dbReference>
<feature type="domain" description="Ig-like" evidence="3">
    <location>
        <begin position="844"/>
        <end position="924"/>
    </location>
</feature>
<evidence type="ECO:0000313" key="5">
    <source>
        <dbReference type="Proteomes" id="UP000617628"/>
    </source>
</evidence>
<feature type="domain" description="Ig-like" evidence="3">
    <location>
        <begin position="497"/>
        <end position="577"/>
    </location>
</feature>
<reference evidence="4" key="1">
    <citation type="submission" date="2021-01" db="EMBL/GenBank/DDBJ databases">
        <title>Modified the classification status of verrucomicrobia.</title>
        <authorList>
            <person name="Feng X."/>
        </authorList>
    </citation>
    <scope>NUCLEOTIDE SEQUENCE</scope>
    <source>
        <strain evidence="4">KCTC 13126</strain>
    </source>
</reference>
<feature type="domain" description="Ig-like" evidence="3">
    <location>
        <begin position="1108"/>
        <end position="1188"/>
    </location>
</feature>
<accession>A0A934S0X0</accession>
<dbReference type="InterPro" id="IPR003599">
    <property type="entry name" value="Ig_sub"/>
</dbReference>
<comment type="caution">
    <text evidence="4">The sequence shown here is derived from an EMBL/GenBank/DDBJ whole genome shotgun (WGS) entry which is preliminary data.</text>
</comment>
<keyword evidence="1" id="KW-0677">Repeat</keyword>
<feature type="domain" description="Ig-like" evidence="3">
    <location>
        <begin position="931"/>
        <end position="1011"/>
    </location>
</feature>
<dbReference type="InterPro" id="IPR007110">
    <property type="entry name" value="Ig-like_dom"/>
</dbReference>
<keyword evidence="5" id="KW-1185">Reference proteome</keyword>
<dbReference type="PROSITE" id="PS50835">
    <property type="entry name" value="IG_LIKE"/>
    <property type="match status" value="7"/>
</dbReference>
<sequence>MEKRQSKRNAYFSSTKFTSPISSLRTFLALLVLIVTFAFSGGNLQADPVVVPILNPSFEEPVVTLEDSYWFSGAQDWTVLGGLGTVLARDGLDVPNTATEGIQIAYGNSAEHRLIQEVGTMDANTTYTFSIDVTPIGADLSSTFLSVFIEDSQTWTPSPAQSHFRPSWDTDREDFALTHLEWTTVTLSFNSENFESINGNTIRVQMFGTNIAYDNARLTKEVNPTLFITAQPVSQIAEPGDSVTLSVEANSTAGDVSYQWQKWGTDIEGATGMSLVVDPVTGFDAGEYSVVVTNDNGSLTSSTVTVTVADIIPVLNPSFEEPALSSPDNMWANNLQGWTDINGGENVGGGTTIARPGISGAEYASDGTQIAFVASEHMFVQNLGILEPHSLYTIMVDIAPHNDPATTRSEIFVEAPVDFTQPVQIAHRPDWDTERRDFILEPGKWTTVTGYIHTDSWDGSVQEWGTEGDISGKEVRLRFAGEFLSYDNVRIFRTYMPSITTQPTDLAVTEGEAAVLSVAADALPVPFYQWKKNGEDILGANGPSLNIPSSAFDDAASYTVVVANNVGSVESAPATLAVNPASAAPEIALQPASQAAGIGGSATFRVVATGIPAPTYQWKRGTLDIEGATSSELTIQTVEGFHTGDYSVVVTNSEGSVTSNAAMLYVGEQIILQNPSFESPDTDGWHPTVNDWDVARNIGTTYVNEAWAQYPAPDGDQVAWGGTNTDIILTQTVGTVEANTVYTVSVDIFALGELADTSASVIFEENDNFSVRMADISFDPSGDPAREDFTLKAGYWNTITASFDSQFFDGTDDETDVIDQNMWIHLRGDGIAFDNVRLVKTSAPAITTQPMATEVIEGSQAVLSVVATGAPAPTYQWKKGADDIDGATSSSLTIDTVAIDDAGDYSVVITNFLGSVTSDAAALTVTPLEAPAITEQPMDLTVVAPAAASFSVVATGVPAPSYQWQKGGIDIEGANNATLTINPTDSVNAGEYSVVVTNSQGSVSSNVATLTVNLEPDSAPVVTTHPLSQTVTAPASVTFSVESTGFPVPTYQWKKDGVDIPGANSVTYTIDPTSVEDAGDYSVTLTNSEGSDTSNAATLAVNPPLVAPEITLNPQSQTVPATSTVVFTSAASGNPEPTYQWQKNGVNIDGETGSSLTIDAVDVSNAGDFSVIATNSEGEATSAVATLTVTQPTAFDSWAISYGLSGADLDMMADPDNDGDNNLFEYATGGHPAGGADPIASRPSVKLVKVNGVEELQYSYPQRLNAPELSYQVETANSLDDSWSETGYEAMTPNTAINDDFELVTVRVLVGTDPGFVRLVINYTAL</sequence>
<dbReference type="Pfam" id="PF07679">
    <property type="entry name" value="I-set"/>
    <property type="match status" value="1"/>
</dbReference>
<protein>
    <submittedName>
        <fullName evidence="4">Immunoglobulin domain-containing protein</fullName>
    </submittedName>
</protein>
<dbReference type="SMART" id="SM00409">
    <property type="entry name" value="IG"/>
    <property type="match status" value="7"/>
</dbReference>
<evidence type="ECO:0000256" key="2">
    <source>
        <dbReference type="ARBA" id="ARBA00023157"/>
    </source>
</evidence>
<name>A0A934S0X0_9BACT</name>
<dbReference type="InterPro" id="IPR013098">
    <property type="entry name" value="Ig_I-set"/>
</dbReference>
<dbReference type="PANTHER" id="PTHR44170">
    <property type="entry name" value="PROTEIN SIDEKICK"/>
    <property type="match status" value="1"/>
</dbReference>
<dbReference type="SMART" id="SM00408">
    <property type="entry name" value="IGc2"/>
    <property type="match status" value="7"/>
</dbReference>
<feature type="domain" description="Ig-like" evidence="3">
    <location>
        <begin position="585"/>
        <end position="664"/>
    </location>
</feature>
<dbReference type="InterPro" id="IPR013783">
    <property type="entry name" value="Ig-like_fold"/>
</dbReference>
<dbReference type="EMBL" id="JAENIL010000018">
    <property type="protein sequence ID" value="MBK1877419.1"/>
    <property type="molecule type" value="Genomic_DNA"/>
</dbReference>
<gene>
    <name evidence="4" type="ORF">JIN87_11120</name>
</gene>
<dbReference type="RefSeq" id="WP_200355634.1">
    <property type="nucleotide sequence ID" value="NZ_JAENIL010000018.1"/>
</dbReference>